<dbReference type="EMBL" id="CM042010">
    <property type="protein sequence ID" value="KAI3781019.1"/>
    <property type="molecule type" value="Genomic_DNA"/>
</dbReference>
<dbReference type="Proteomes" id="UP001055811">
    <property type="component" value="Linkage Group LG02"/>
</dbReference>
<sequence length="96" mass="10644">MTLISDMNFSGKQASADVVTRPIWMKPDQYSHYDLVLSSMASSPISNSTVSNDIVVVRKLIGKFHNSYPAAMTTPPPDGRGDRIIEQSLRHRIPSL</sequence>
<organism evidence="1 2">
    <name type="scientific">Cichorium intybus</name>
    <name type="common">Chicory</name>
    <dbReference type="NCBI Taxonomy" id="13427"/>
    <lineage>
        <taxon>Eukaryota</taxon>
        <taxon>Viridiplantae</taxon>
        <taxon>Streptophyta</taxon>
        <taxon>Embryophyta</taxon>
        <taxon>Tracheophyta</taxon>
        <taxon>Spermatophyta</taxon>
        <taxon>Magnoliopsida</taxon>
        <taxon>eudicotyledons</taxon>
        <taxon>Gunneridae</taxon>
        <taxon>Pentapetalae</taxon>
        <taxon>asterids</taxon>
        <taxon>campanulids</taxon>
        <taxon>Asterales</taxon>
        <taxon>Asteraceae</taxon>
        <taxon>Cichorioideae</taxon>
        <taxon>Cichorieae</taxon>
        <taxon>Cichoriinae</taxon>
        <taxon>Cichorium</taxon>
    </lineage>
</organism>
<proteinExistence type="predicted"/>
<accession>A0ACB9GBY5</accession>
<evidence type="ECO:0000313" key="2">
    <source>
        <dbReference type="Proteomes" id="UP001055811"/>
    </source>
</evidence>
<reference evidence="2" key="1">
    <citation type="journal article" date="2022" name="Mol. Ecol. Resour.">
        <title>The genomes of chicory, endive, great burdock and yacon provide insights into Asteraceae palaeo-polyploidization history and plant inulin production.</title>
        <authorList>
            <person name="Fan W."/>
            <person name="Wang S."/>
            <person name="Wang H."/>
            <person name="Wang A."/>
            <person name="Jiang F."/>
            <person name="Liu H."/>
            <person name="Zhao H."/>
            <person name="Xu D."/>
            <person name="Zhang Y."/>
        </authorList>
    </citation>
    <scope>NUCLEOTIDE SEQUENCE [LARGE SCALE GENOMIC DNA]</scope>
    <source>
        <strain evidence="2">cv. Punajuju</strain>
    </source>
</reference>
<gene>
    <name evidence="1" type="ORF">L2E82_11018</name>
</gene>
<protein>
    <submittedName>
        <fullName evidence="1">Uncharacterized protein</fullName>
    </submittedName>
</protein>
<keyword evidence="2" id="KW-1185">Reference proteome</keyword>
<name>A0ACB9GBY5_CICIN</name>
<comment type="caution">
    <text evidence="1">The sequence shown here is derived from an EMBL/GenBank/DDBJ whole genome shotgun (WGS) entry which is preliminary data.</text>
</comment>
<reference evidence="1 2" key="2">
    <citation type="journal article" date="2022" name="Mol. Ecol. Resour.">
        <title>The genomes of chicory, endive, great burdock and yacon provide insights into Asteraceae paleo-polyploidization history and plant inulin production.</title>
        <authorList>
            <person name="Fan W."/>
            <person name="Wang S."/>
            <person name="Wang H."/>
            <person name="Wang A."/>
            <person name="Jiang F."/>
            <person name="Liu H."/>
            <person name="Zhao H."/>
            <person name="Xu D."/>
            <person name="Zhang Y."/>
        </authorList>
    </citation>
    <scope>NUCLEOTIDE SEQUENCE [LARGE SCALE GENOMIC DNA]</scope>
    <source>
        <strain evidence="2">cv. Punajuju</strain>
        <tissue evidence="1">Leaves</tissue>
    </source>
</reference>
<evidence type="ECO:0000313" key="1">
    <source>
        <dbReference type="EMBL" id="KAI3781019.1"/>
    </source>
</evidence>